<evidence type="ECO:0000313" key="1">
    <source>
        <dbReference type="EMBL" id="JAH54018.1"/>
    </source>
</evidence>
<sequence length="75" mass="8623">MSGMCSLIRFGQCYIRFVPVTLAERSLVGGGRKFECVFQTPFYHTTMQSNREKMTKILTSVSSPPQRKYSELIRP</sequence>
<organism evidence="1">
    <name type="scientific">Anguilla anguilla</name>
    <name type="common">European freshwater eel</name>
    <name type="synonym">Muraena anguilla</name>
    <dbReference type="NCBI Taxonomy" id="7936"/>
    <lineage>
        <taxon>Eukaryota</taxon>
        <taxon>Metazoa</taxon>
        <taxon>Chordata</taxon>
        <taxon>Craniata</taxon>
        <taxon>Vertebrata</taxon>
        <taxon>Euteleostomi</taxon>
        <taxon>Actinopterygii</taxon>
        <taxon>Neopterygii</taxon>
        <taxon>Teleostei</taxon>
        <taxon>Anguilliformes</taxon>
        <taxon>Anguillidae</taxon>
        <taxon>Anguilla</taxon>
    </lineage>
</organism>
<accession>A0A0E9TMQ1</accession>
<name>A0A0E9TMQ1_ANGAN</name>
<dbReference type="EMBL" id="GBXM01054559">
    <property type="protein sequence ID" value="JAH54018.1"/>
    <property type="molecule type" value="Transcribed_RNA"/>
</dbReference>
<protein>
    <submittedName>
        <fullName evidence="1">Uncharacterized protein</fullName>
    </submittedName>
</protein>
<proteinExistence type="predicted"/>
<dbReference type="AlphaFoldDB" id="A0A0E9TMQ1"/>
<reference evidence="1" key="1">
    <citation type="submission" date="2014-11" db="EMBL/GenBank/DDBJ databases">
        <authorList>
            <person name="Amaro Gonzalez C."/>
        </authorList>
    </citation>
    <scope>NUCLEOTIDE SEQUENCE</scope>
</reference>
<reference evidence="1" key="2">
    <citation type="journal article" date="2015" name="Fish Shellfish Immunol.">
        <title>Early steps in the European eel (Anguilla anguilla)-Vibrio vulnificus interaction in the gills: Role of the RtxA13 toxin.</title>
        <authorList>
            <person name="Callol A."/>
            <person name="Pajuelo D."/>
            <person name="Ebbesson L."/>
            <person name="Teles M."/>
            <person name="MacKenzie S."/>
            <person name="Amaro C."/>
        </authorList>
    </citation>
    <scope>NUCLEOTIDE SEQUENCE</scope>
</reference>